<dbReference type="AlphaFoldDB" id="A0A2A9MLR2"/>
<dbReference type="Proteomes" id="UP000224006">
    <property type="component" value="Chromosome II"/>
</dbReference>
<comment type="caution">
    <text evidence="2">The sequence shown here is derived from an EMBL/GenBank/DDBJ whole genome shotgun (WGS) entry which is preliminary data.</text>
</comment>
<name>A0A2A9MLR2_BESBE</name>
<organism evidence="2 3">
    <name type="scientific">Besnoitia besnoiti</name>
    <name type="common">Apicomplexan protozoan</name>
    <dbReference type="NCBI Taxonomy" id="94643"/>
    <lineage>
        <taxon>Eukaryota</taxon>
        <taxon>Sar</taxon>
        <taxon>Alveolata</taxon>
        <taxon>Apicomplexa</taxon>
        <taxon>Conoidasida</taxon>
        <taxon>Coccidia</taxon>
        <taxon>Eucoccidiorida</taxon>
        <taxon>Eimeriorina</taxon>
        <taxon>Sarcocystidae</taxon>
        <taxon>Besnoitia</taxon>
    </lineage>
</organism>
<gene>
    <name evidence="2" type="ORF">BESB_037390</name>
</gene>
<evidence type="ECO:0000313" key="3">
    <source>
        <dbReference type="Proteomes" id="UP000224006"/>
    </source>
</evidence>
<dbReference type="EMBL" id="NWUJ01000002">
    <property type="protein sequence ID" value="PFH37281.1"/>
    <property type="molecule type" value="Genomic_DNA"/>
</dbReference>
<evidence type="ECO:0000256" key="1">
    <source>
        <dbReference type="SAM" id="MobiDB-lite"/>
    </source>
</evidence>
<proteinExistence type="predicted"/>
<feature type="region of interest" description="Disordered" evidence="1">
    <location>
        <begin position="1"/>
        <end position="26"/>
    </location>
</feature>
<reference evidence="2 3" key="1">
    <citation type="submission" date="2017-09" db="EMBL/GenBank/DDBJ databases">
        <title>Genome sequencing of Besnoitia besnoiti strain Bb-Ger1.</title>
        <authorList>
            <person name="Schares G."/>
            <person name="Venepally P."/>
            <person name="Lorenzi H.A."/>
        </authorList>
    </citation>
    <scope>NUCLEOTIDE SEQUENCE [LARGE SCALE GENOMIC DNA]</scope>
    <source>
        <strain evidence="2 3">Bb-Ger1</strain>
    </source>
</reference>
<dbReference type="KEGG" id="bbes:BESB_037390"/>
<keyword evidence="3" id="KW-1185">Reference proteome</keyword>
<feature type="compositionally biased region" description="Basic and acidic residues" evidence="1">
    <location>
        <begin position="1"/>
        <end position="14"/>
    </location>
</feature>
<accession>A0A2A9MLR2</accession>
<dbReference type="RefSeq" id="XP_029221290.1">
    <property type="nucleotide sequence ID" value="XM_029362325.1"/>
</dbReference>
<dbReference type="GeneID" id="40308720"/>
<dbReference type="VEuPathDB" id="ToxoDB:BESB_037390"/>
<evidence type="ECO:0000313" key="2">
    <source>
        <dbReference type="EMBL" id="PFH37281.1"/>
    </source>
</evidence>
<sequence length="26" mass="2793">MTRDEGQERVDDAKLNGAGGHARLVP</sequence>
<protein>
    <submittedName>
        <fullName evidence="2">Uncharacterized protein</fullName>
    </submittedName>
</protein>